<evidence type="ECO:0000256" key="1">
    <source>
        <dbReference type="SAM" id="MobiDB-lite"/>
    </source>
</evidence>
<feature type="transmembrane region" description="Helical" evidence="2">
    <location>
        <begin position="208"/>
        <end position="230"/>
    </location>
</feature>
<accession>A0A830H6K3</accession>
<evidence type="ECO:0000256" key="2">
    <source>
        <dbReference type="SAM" id="Phobius"/>
    </source>
</evidence>
<dbReference type="AlphaFoldDB" id="A0A830H6K3"/>
<proteinExistence type="predicted"/>
<keyword evidence="2" id="KW-0812">Transmembrane</keyword>
<gene>
    <name evidence="3" type="ORF">PPROV_000009700</name>
</gene>
<protein>
    <submittedName>
        <fullName evidence="3">Uncharacterized protein</fullName>
    </submittedName>
</protein>
<feature type="compositionally biased region" description="Polar residues" evidence="1">
    <location>
        <begin position="1"/>
        <end position="13"/>
    </location>
</feature>
<comment type="caution">
    <text evidence="3">The sequence shown here is derived from an EMBL/GenBank/DDBJ whole genome shotgun (WGS) entry which is preliminary data.</text>
</comment>
<feature type="compositionally biased region" description="Acidic residues" evidence="1">
    <location>
        <begin position="52"/>
        <end position="71"/>
    </location>
</feature>
<dbReference type="EMBL" id="BNJQ01000001">
    <property type="protein sequence ID" value="GHP01341.1"/>
    <property type="molecule type" value="Genomic_DNA"/>
</dbReference>
<reference evidence="3" key="1">
    <citation type="submission" date="2020-10" db="EMBL/GenBank/DDBJ databases">
        <title>Unveiling of a novel bifunctional photoreceptor, Dualchrome1, isolated from a cosmopolitan green alga.</title>
        <authorList>
            <person name="Suzuki S."/>
            <person name="Kawachi M."/>
        </authorList>
    </citation>
    <scope>NUCLEOTIDE SEQUENCE</scope>
    <source>
        <strain evidence="3">NIES 2893</strain>
    </source>
</reference>
<name>A0A830H6K3_9CHLO</name>
<keyword evidence="2" id="KW-1133">Transmembrane helix</keyword>
<sequence>MNSFSVNNKLNNLQQQQQQQVWRLYASKKDDDNSDSDSKSGSDDPKKKKQDEDDNDDDAEDLNKFDDEENDMWAKLEKMQKKDESAKKFDVSMMGISGAERGEQFSEGVLKELYGENIDDIKKKAQVASNIRARKKDEKLSQILGETDVEYEREDGEYESDYDRWGVPTKYKRNPIMRIAFAFKLGWFTGWEVFQEEFNPRALALLKLFWNMPVIGSALQASTIGLWNFYNESRDKNAKDRREAKLKFLKFLETFRLRIRHVIIDTPIAIKFYTKRKRSAFRQAHQLGVRPITWIDRVLQNVVLFVYLSFAPNCSILWTFALPLAYVLSFRTIQWRERHKYDFKDFSQRISSRQLWDIPGMGGKGFLRTPDNLVLVRLYPIKLEQLVMVLVLGTWAIWGNLEATGAISLFGEPFDSVFRFITQPWSSEAVRPFWDTRFVPGFNMQAPRDIFSTWVPGIM</sequence>
<feature type="region of interest" description="Disordered" evidence="1">
    <location>
        <begin position="1"/>
        <end position="71"/>
    </location>
</feature>
<organism evidence="3 4">
    <name type="scientific">Pycnococcus provasolii</name>
    <dbReference type="NCBI Taxonomy" id="41880"/>
    <lineage>
        <taxon>Eukaryota</taxon>
        <taxon>Viridiplantae</taxon>
        <taxon>Chlorophyta</taxon>
        <taxon>Pseudoscourfieldiophyceae</taxon>
        <taxon>Pseudoscourfieldiales</taxon>
        <taxon>Pycnococcaceae</taxon>
        <taxon>Pycnococcus</taxon>
    </lineage>
</organism>
<keyword evidence="2" id="KW-0472">Membrane</keyword>
<feature type="transmembrane region" description="Helical" evidence="2">
    <location>
        <begin position="304"/>
        <end position="328"/>
    </location>
</feature>
<evidence type="ECO:0000313" key="3">
    <source>
        <dbReference type="EMBL" id="GHP01341.1"/>
    </source>
</evidence>
<evidence type="ECO:0000313" key="4">
    <source>
        <dbReference type="Proteomes" id="UP000660262"/>
    </source>
</evidence>
<keyword evidence="4" id="KW-1185">Reference proteome</keyword>
<dbReference type="Proteomes" id="UP000660262">
    <property type="component" value="Unassembled WGS sequence"/>
</dbReference>
<feature type="compositionally biased region" description="Basic and acidic residues" evidence="1">
    <location>
        <begin position="27"/>
        <end position="51"/>
    </location>
</feature>